<dbReference type="EMBL" id="JADZGI010000004">
    <property type="protein sequence ID" value="MBH0114727.1"/>
    <property type="molecule type" value="Genomic_DNA"/>
</dbReference>
<dbReference type="Proteomes" id="UP000617634">
    <property type="component" value="Unassembled WGS sequence"/>
</dbReference>
<proteinExistence type="predicted"/>
<dbReference type="AlphaFoldDB" id="A0A931MM34"/>
<reference evidence="1" key="1">
    <citation type="submission" date="2020-11" db="EMBL/GenBank/DDBJ databases">
        <title>Novosphingobium aureum sp. nov., a marine bacterium isolated from sediment of a salt flat.</title>
        <authorList>
            <person name="Yoo Y."/>
            <person name="Kim J.-J."/>
        </authorList>
    </citation>
    <scope>NUCLEOTIDE SEQUENCE</scope>
    <source>
        <strain evidence="1">YJ-S2-02</strain>
    </source>
</reference>
<keyword evidence="2" id="KW-1185">Reference proteome</keyword>
<gene>
    <name evidence="1" type="ORF">I5E68_17395</name>
</gene>
<protein>
    <recommendedName>
        <fullName evidence="3">DUF3617 family protein</fullName>
    </recommendedName>
</protein>
<evidence type="ECO:0000313" key="2">
    <source>
        <dbReference type="Proteomes" id="UP000617634"/>
    </source>
</evidence>
<accession>A0A931MM34</accession>
<sequence>MVGAGLALATLGALPASGVGSSLAMLDRLEPGLWELRARDPGTKAQRLCIRQGQDLIQLRHGGLDCKRVVVVDHPAEVAVQYTCPGNGYGRTSIRRETDTLIQLDSQGIENGRPFAFAAEGRRIGTCRG</sequence>
<comment type="caution">
    <text evidence="1">The sequence shown here is derived from an EMBL/GenBank/DDBJ whole genome shotgun (WGS) entry which is preliminary data.</text>
</comment>
<evidence type="ECO:0000313" key="1">
    <source>
        <dbReference type="EMBL" id="MBH0114727.1"/>
    </source>
</evidence>
<name>A0A931MM34_9SPHN</name>
<evidence type="ECO:0008006" key="3">
    <source>
        <dbReference type="Google" id="ProtNLM"/>
    </source>
</evidence>
<organism evidence="1 2">
    <name type="scientific">Novosphingobium aureum</name>
    <dbReference type="NCBI Taxonomy" id="2792964"/>
    <lineage>
        <taxon>Bacteria</taxon>
        <taxon>Pseudomonadati</taxon>
        <taxon>Pseudomonadota</taxon>
        <taxon>Alphaproteobacteria</taxon>
        <taxon>Sphingomonadales</taxon>
        <taxon>Sphingomonadaceae</taxon>
        <taxon>Novosphingobium</taxon>
    </lineage>
</organism>